<dbReference type="PANTHER" id="PTHR31297:SF1">
    <property type="entry name" value="GLUCAN 1,3-BETA-GLUCOSIDASE I_II-RELATED"/>
    <property type="match status" value="1"/>
</dbReference>
<comment type="similarity">
    <text evidence="2 10">Belongs to the glycosyl hydrolase 5 (cellulase A) family.</text>
</comment>
<organism evidence="13 14">
    <name type="scientific">Hyaloscypha hepaticicola</name>
    <dbReference type="NCBI Taxonomy" id="2082293"/>
    <lineage>
        <taxon>Eukaryota</taxon>
        <taxon>Fungi</taxon>
        <taxon>Dikarya</taxon>
        <taxon>Ascomycota</taxon>
        <taxon>Pezizomycotina</taxon>
        <taxon>Leotiomycetes</taxon>
        <taxon>Helotiales</taxon>
        <taxon>Hyaloscyphaceae</taxon>
        <taxon>Hyaloscypha</taxon>
    </lineage>
</organism>
<dbReference type="FunFam" id="3.20.20.80:FF:000033">
    <property type="entry name" value="Glucan 1,3-beta-glucosidase A"/>
    <property type="match status" value="1"/>
</dbReference>
<comment type="catalytic activity">
    <reaction evidence="8">
        <text>Successive hydrolysis of beta-D-glucose units from the non-reducing ends of (1-&gt;3)-beta-D-glucans, releasing alpha-glucose.</text>
        <dbReference type="EC" id="3.2.1.58"/>
    </reaction>
</comment>
<comment type="subcellular location">
    <subcellularLocation>
        <location evidence="1">Secreted</location>
    </subcellularLocation>
</comment>
<keyword evidence="4 11" id="KW-0732">Signal</keyword>
<evidence type="ECO:0000256" key="11">
    <source>
        <dbReference type="SAM" id="SignalP"/>
    </source>
</evidence>
<evidence type="ECO:0000259" key="12">
    <source>
        <dbReference type="Pfam" id="PF00150"/>
    </source>
</evidence>
<evidence type="ECO:0000256" key="6">
    <source>
        <dbReference type="ARBA" id="ARBA00023295"/>
    </source>
</evidence>
<evidence type="ECO:0000256" key="10">
    <source>
        <dbReference type="RuleBase" id="RU361153"/>
    </source>
</evidence>
<dbReference type="EC" id="3.2.1.58" evidence="9"/>
<dbReference type="SUPFAM" id="SSF51445">
    <property type="entry name" value="(Trans)glycosidases"/>
    <property type="match status" value="1"/>
</dbReference>
<dbReference type="GO" id="GO:0071555">
    <property type="term" value="P:cell wall organization"/>
    <property type="evidence" value="ECO:0007669"/>
    <property type="project" value="UniProtKB-KW"/>
</dbReference>
<feature type="signal peptide" evidence="11">
    <location>
        <begin position="1"/>
        <end position="20"/>
    </location>
</feature>
<feature type="domain" description="Glycoside hydrolase family 5" evidence="12">
    <location>
        <begin position="87"/>
        <end position="320"/>
    </location>
</feature>
<keyword evidence="7" id="KW-0961">Cell wall biogenesis/degradation</keyword>
<dbReference type="InterPro" id="IPR001547">
    <property type="entry name" value="Glyco_hydro_5"/>
</dbReference>
<dbReference type="Proteomes" id="UP000235672">
    <property type="component" value="Unassembled WGS sequence"/>
</dbReference>
<dbReference type="EMBL" id="KZ613483">
    <property type="protein sequence ID" value="PMD20894.1"/>
    <property type="molecule type" value="Genomic_DNA"/>
</dbReference>
<dbReference type="GO" id="GO:0009251">
    <property type="term" value="P:glucan catabolic process"/>
    <property type="evidence" value="ECO:0007669"/>
    <property type="project" value="TreeGrafter"/>
</dbReference>
<protein>
    <recommendedName>
        <fullName evidence="9">glucan 1,3-beta-glucosidase</fullName>
        <ecNumber evidence="9">3.2.1.58</ecNumber>
    </recommendedName>
</protein>
<evidence type="ECO:0000256" key="2">
    <source>
        <dbReference type="ARBA" id="ARBA00005641"/>
    </source>
</evidence>
<evidence type="ECO:0000256" key="5">
    <source>
        <dbReference type="ARBA" id="ARBA00022801"/>
    </source>
</evidence>
<evidence type="ECO:0000256" key="8">
    <source>
        <dbReference type="ARBA" id="ARBA00036824"/>
    </source>
</evidence>
<name>A0A2J6Q3X5_9HELO</name>
<accession>A0A2J6Q3X5</accession>
<dbReference type="GO" id="GO:0009986">
    <property type="term" value="C:cell surface"/>
    <property type="evidence" value="ECO:0007669"/>
    <property type="project" value="TreeGrafter"/>
</dbReference>
<evidence type="ECO:0000313" key="14">
    <source>
        <dbReference type="Proteomes" id="UP000235672"/>
    </source>
</evidence>
<evidence type="ECO:0000256" key="3">
    <source>
        <dbReference type="ARBA" id="ARBA00022525"/>
    </source>
</evidence>
<feature type="chain" id="PRO_5014473693" description="glucan 1,3-beta-glucosidase" evidence="11">
    <location>
        <begin position="21"/>
        <end position="433"/>
    </location>
</feature>
<evidence type="ECO:0000256" key="1">
    <source>
        <dbReference type="ARBA" id="ARBA00004613"/>
    </source>
</evidence>
<keyword evidence="3" id="KW-0964">Secreted</keyword>
<evidence type="ECO:0000256" key="4">
    <source>
        <dbReference type="ARBA" id="ARBA00022729"/>
    </source>
</evidence>
<evidence type="ECO:0000313" key="13">
    <source>
        <dbReference type="EMBL" id="PMD20894.1"/>
    </source>
</evidence>
<dbReference type="Pfam" id="PF00150">
    <property type="entry name" value="Cellulase"/>
    <property type="match status" value="1"/>
</dbReference>
<dbReference type="GO" id="GO:0004338">
    <property type="term" value="F:glucan exo-1,3-beta-glucosidase activity"/>
    <property type="evidence" value="ECO:0007669"/>
    <property type="project" value="UniProtKB-EC"/>
</dbReference>
<dbReference type="AlphaFoldDB" id="A0A2J6Q3X5"/>
<dbReference type="Gene3D" id="3.20.20.80">
    <property type="entry name" value="Glycosidases"/>
    <property type="match status" value="1"/>
</dbReference>
<dbReference type="InterPro" id="IPR017853">
    <property type="entry name" value="GH"/>
</dbReference>
<reference evidence="13 14" key="1">
    <citation type="submission" date="2016-05" db="EMBL/GenBank/DDBJ databases">
        <title>A degradative enzymes factory behind the ericoid mycorrhizal symbiosis.</title>
        <authorList>
            <consortium name="DOE Joint Genome Institute"/>
            <person name="Martino E."/>
            <person name="Morin E."/>
            <person name="Grelet G."/>
            <person name="Kuo A."/>
            <person name="Kohler A."/>
            <person name="Daghino S."/>
            <person name="Barry K."/>
            <person name="Choi C."/>
            <person name="Cichocki N."/>
            <person name="Clum A."/>
            <person name="Copeland A."/>
            <person name="Hainaut M."/>
            <person name="Haridas S."/>
            <person name="Labutti K."/>
            <person name="Lindquist E."/>
            <person name="Lipzen A."/>
            <person name="Khouja H.-R."/>
            <person name="Murat C."/>
            <person name="Ohm R."/>
            <person name="Olson A."/>
            <person name="Spatafora J."/>
            <person name="Veneault-Fourrey C."/>
            <person name="Henrissat B."/>
            <person name="Grigoriev I."/>
            <person name="Martin F."/>
            <person name="Perotto S."/>
        </authorList>
    </citation>
    <scope>NUCLEOTIDE SEQUENCE [LARGE SCALE GENOMIC DNA]</scope>
    <source>
        <strain evidence="13 14">UAMH 7357</strain>
    </source>
</reference>
<keyword evidence="14" id="KW-1185">Reference proteome</keyword>
<dbReference type="GO" id="GO:0005576">
    <property type="term" value="C:extracellular region"/>
    <property type="evidence" value="ECO:0007669"/>
    <property type="project" value="UniProtKB-SubCell"/>
</dbReference>
<gene>
    <name evidence="13" type="ORF">NA56DRAFT_646035</name>
</gene>
<dbReference type="InterPro" id="IPR050386">
    <property type="entry name" value="Glycosyl_hydrolase_5"/>
</dbReference>
<dbReference type="STRING" id="1745343.A0A2J6Q3X5"/>
<keyword evidence="5 10" id="KW-0378">Hydrolase</keyword>
<sequence length="433" mass="46939">MGFLRDVTVAMACLSFLVDATPIQERQAADGINYNSYIIRGVNLGGWFVLEPWITPSIFEPYANGGGVVDEYTLSAKLGYSAAQSLLEQHWGSWITESDFAQIAAAGLNHVRIPIGYWALAPQSGDPYVQGQTNYLATALGWARTHGLKVVLDLHGAPGSQNGFDNSGRLGPIQWQTGNTVQATLDALHALTDFTLPYTDVVAGIELLNEPAGFSSNINMDTTKQFYYDGYGYIHQMAPNTLTVIHDAFLDIDSYWNGFMNSASGVSNVLLDTHIYQVFSPAENARTPCEHVANACTNGPKLAGTDKWVVVGEWTGAQTDCAKWLNGLGSGARYDGTFTGSGGSYYIGDCTGKSVGTAAGLSQVDQTNLRAYVEAQMDAYEAHTGWFFWCWKTESAPEWNFQDLWNNGLIPNPLTSRKFPGQCAPGAACQVPS</sequence>
<keyword evidence="6 10" id="KW-0326">Glycosidase</keyword>
<evidence type="ECO:0000256" key="9">
    <source>
        <dbReference type="ARBA" id="ARBA00038929"/>
    </source>
</evidence>
<dbReference type="OrthoDB" id="62120at2759"/>
<dbReference type="PANTHER" id="PTHR31297">
    <property type="entry name" value="GLUCAN ENDO-1,6-BETA-GLUCOSIDASE B"/>
    <property type="match status" value="1"/>
</dbReference>
<evidence type="ECO:0000256" key="7">
    <source>
        <dbReference type="ARBA" id="ARBA00023316"/>
    </source>
</evidence>
<proteinExistence type="inferred from homology"/>